<keyword evidence="3" id="KW-1185">Reference proteome</keyword>
<organism evidence="2 3">
    <name type="scientific">Polyporus arcularius HHB13444</name>
    <dbReference type="NCBI Taxonomy" id="1314778"/>
    <lineage>
        <taxon>Eukaryota</taxon>
        <taxon>Fungi</taxon>
        <taxon>Dikarya</taxon>
        <taxon>Basidiomycota</taxon>
        <taxon>Agaricomycotina</taxon>
        <taxon>Agaricomycetes</taxon>
        <taxon>Polyporales</taxon>
        <taxon>Polyporaceae</taxon>
        <taxon>Polyporus</taxon>
    </lineage>
</organism>
<sequence>MTTAHFVLQLRMDSGLAQDTSVYMRRTQISDIYCCNLSRIRRERDVTESRRTNPPCQMYIAPSSSALRHALRIQSAAPYSYIEMLVLTCASIPRVSYAPMESSNGLRSAAVCCCRARPMPEVYCSSYTTLTRHRESPRAGGGRTRTPRAEGGQTRRGSGEPCGMNIFGMLGLQAQASTSRRTSGPLRLLE</sequence>
<dbReference type="InParanoid" id="A0A5C3P064"/>
<dbReference type="AlphaFoldDB" id="A0A5C3P064"/>
<evidence type="ECO:0000313" key="3">
    <source>
        <dbReference type="Proteomes" id="UP000308197"/>
    </source>
</evidence>
<dbReference type="EMBL" id="ML211570">
    <property type="protein sequence ID" value="TFK81700.1"/>
    <property type="molecule type" value="Genomic_DNA"/>
</dbReference>
<name>A0A5C3P064_9APHY</name>
<accession>A0A5C3P064</accession>
<reference evidence="2 3" key="1">
    <citation type="journal article" date="2019" name="Nat. Ecol. Evol.">
        <title>Megaphylogeny resolves global patterns of mushroom evolution.</title>
        <authorList>
            <person name="Varga T."/>
            <person name="Krizsan K."/>
            <person name="Foldi C."/>
            <person name="Dima B."/>
            <person name="Sanchez-Garcia M."/>
            <person name="Sanchez-Ramirez S."/>
            <person name="Szollosi G.J."/>
            <person name="Szarkandi J.G."/>
            <person name="Papp V."/>
            <person name="Albert L."/>
            <person name="Andreopoulos W."/>
            <person name="Angelini C."/>
            <person name="Antonin V."/>
            <person name="Barry K.W."/>
            <person name="Bougher N.L."/>
            <person name="Buchanan P."/>
            <person name="Buyck B."/>
            <person name="Bense V."/>
            <person name="Catcheside P."/>
            <person name="Chovatia M."/>
            <person name="Cooper J."/>
            <person name="Damon W."/>
            <person name="Desjardin D."/>
            <person name="Finy P."/>
            <person name="Geml J."/>
            <person name="Haridas S."/>
            <person name="Hughes K."/>
            <person name="Justo A."/>
            <person name="Karasinski D."/>
            <person name="Kautmanova I."/>
            <person name="Kiss B."/>
            <person name="Kocsube S."/>
            <person name="Kotiranta H."/>
            <person name="LaButti K.M."/>
            <person name="Lechner B.E."/>
            <person name="Liimatainen K."/>
            <person name="Lipzen A."/>
            <person name="Lukacs Z."/>
            <person name="Mihaltcheva S."/>
            <person name="Morgado L.N."/>
            <person name="Niskanen T."/>
            <person name="Noordeloos M.E."/>
            <person name="Ohm R.A."/>
            <person name="Ortiz-Santana B."/>
            <person name="Ovrebo C."/>
            <person name="Racz N."/>
            <person name="Riley R."/>
            <person name="Savchenko A."/>
            <person name="Shiryaev A."/>
            <person name="Soop K."/>
            <person name="Spirin V."/>
            <person name="Szebenyi C."/>
            <person name="Tomsovsky M."/>
            <person name="Tulloss R.E."/>
            <person name="Uehling J."/>
            <person name="Grigoriev I.V."/>
            <person name="Vagvolgyi C."/>
            <person name="Papp T."/>
            <person name="Martin F.M."/>
            <person name="Miettinen O."/>
            <person name="Hibbett D.S."/>
            <person name="Nagy L.G."/>
        </authorList>
    </citation>
    <scope>NUCLEOTIDE SEQUENCE [LARGE SCALE GENOMIC DNA]</scope>
    <source>
        <strain evidence="2 3">HHB13444</strain>
    </source>
</reference>
<feature type="region of interest" description="Disordered" evidence="1">
    <location>
        <begin position="133"/>
        <end position="159"/>
    </location>
</feature>
<gene>
    <name evidence="2" type="ORF">K466DRAFT_328733</name>
</gene>
<protein>
    <submittedName>
        <fullName evidence="2">Uncharacterized protein</fullName>
    </submittedName>
</protein>
<evidence type="ECO:0000313" key="2">
    <source>
        <dbReference type="EMBL" id="TFK81700.1"/>
    </source>
</evidence>
<dbReference type="Proteomes" id="UP000308197">
    <property type="component" value="Unassembled WGS sequence"/>
</dbReference>
<proteinExistence type="predicted"/>
<evidence type="ECO:0000256" key="1">
    <source>
        <dbReference type="SAM" id="MobiDB-lite"/>
    </source>
</evidence>